<dbReference type="InterPro" id="IPR001544">
    <property type="entry name" value="Aminotrans_IV"/>
</dbReference>
<evidence type="ECO:0000313" key="4">
    <source>
        <dbReference type="EMBL" id="EQD76012.1"/>
    </source>
</evidence>
<protein>
    <submittedName>
        <fullName evidence="4">D-alanine aminotransferase</fullName>
    </submittedName>
</protein>
<dbReference type="GO" id="GO:0008652">
    <property type="term" value="P:amino acid biosynthetic process"/>
    <property type="evidence" value="ECO:0007669"/>
    <property type="project" value="UniProtKB-ARBA"/>
</dbReference>
<dbReference type="FunFam" id="3.20.10.10:FF:000002">
    <property type="entry name" value="D-alanine aminotransferase"/>
    <property type="match status" value="1"/>
</dbReference>
<evidence type="ECO:0000256" key="1">
    <source>
        <dbReference type="ARBA" id="ARBA00001933"/>
    </source>
</evidence>
<comment type="cofactor">
    <cofactor evidence="1">
        <name>pyridoxal 5'-phosphate</name>
        <dbReference type="ChEBI" id="CHEBI:597326"/>
    </cofactor>
</comment>
<dbReference type="InterPro" id="IPR050571">
    <property type="entry name" value="Class-IV_PLP-Dep_Aminotrnsfr"/>
</dbReference>
<gene>
    <name evidence="4" type="ORF">B1B_01964</name>
</gene>
<dbReference type="GO" id="GO:0046394">
    <property type="term" value="P:carboxylic acid biosynthetic process"/>
    <property type="evidence" value="ECO:0007669"/>
    <property type="project" value="UniProtKB-ARBA"/>
</dbReference>
<keyword evidence="4" id="KW-0032">Aminotransferase</keyword>
<evidence type="ECO:0000256" key="2">
    <source>
        <dbReference type="ARBA" id="ARBA00009320"/>
    </source>
</evidence>
<evidence type="ECO:0000256" key="3">
    <source>
        <dbReference type="ARBA" id="ARBA00022898"/>
    </source>
</evidence>
<organism evidence="4">
    <name type="scientific">mine drainage metagenome</name>
    <dbReference type="NCBI Taxonomy" id="410659"/>
    <lineage>
        <taxon>unclassified sequences</taxon>
        <taxon>metagenomes</taxon>
        <taxon>ecological metagenomes</taxon>
    </lineage>
</organism>
<dbReference type="PANTHER" id="PTHR42743:SF10">
    <property type="entry name" value="D-ALANINE AMINOTRANSFERASE"/>
    <property type="match status" value="1"/>
</dbReference>
<dbReference type="InterPro" id="IPR043131">
    <property type="entry name" value="BCAT-like_N"/>
</dbReference>
<reference evidence="4" key="1">
    <citation type="submission" date="2013-08" db="EMBL/GenBank/DDBJ databases">
        <authorList>
            <person name="Mendez C."/>
            <person name="Richter M."/>
            <person name="Ferrer M."/>
            <person name="Sanchez J."/>
        </authorList>
    </citation>
    <scope>NUCLEOTIDE SEQUENCE</scope>
</reference>
<name>T1C1Z6_9ZZZZ</name>
<keyword evidence="4" id="KW-0808">Transferase</keyword>
<dbReference type="GO" id="GO:0008483">
    <property type="term" value="F:transaminase activity"/>
    <property type="evidence" value="ECO:0007669"/>
    <property type="project" value="UniProtKB-KW"/>
</dbReference>
<keyword evidence="3" id="KW-0663">Pyridoxal phosphate</keyword>
<dbReference type="Gene3D" id="3.20.10.10">
    <property type="entry name" value="D-amino Acid Aminotransferase, subunit A, domain 2"/>
    <property type="match status" value="1"/>
</dbReference>
<dbReference type="PANTHER" id="PTHR42743">
    <property type="entry name" value="AMINO-ACID AMINOTRANSFERASE"/>
    <property type="match status" value="1"/>
</dbReference>
<dbReference type="EMBL" id="AUZY01001166">
    <property type="protein sequence ID" value="EQD76012.1"/>
    <property type="molecule type" value="Genomic_DNA"/>
</dbReference>
<reference evidence="4" key="2">
    <citation type="journal article" date="2014" name="ISME J.">
        <title>Microbial stratification in low pH oxic and suboxic macroscopic growths along an acid mine drainage.</title>
        <authorList>
            <person name="Mendez-Garcia C."/>
            <person name="Mesa V."/>
            <person name="Sprenger R.R."/>
            <person name="Richter M."/>
            <person name="Diez M.S."/>
            <person name="Solano J."/>
            <person name="Bargiela R."/>
            <person name="Golyshina O.V."/>
            <person name="Manteca A."/>
            <person name="Ramos J.L."/>
            <person name="Gallego J.R."/>
            <person name="Llorente I."/>
            <person name="Martins Dos Santos V.A."/>
            <person name="Jensen O.N."/>
            <person name="Pelaez A.I."/>
            <person name="Sanchez J."/>
            <person name="Ferrer M."/>
        </authorList>
    </citation>
    <scope>NUCLEOTIDE SEQUENCE</scope>
</reference>
<accession>T1C1Z6</accession>
<proteinExistence type="inferred from homology"/>
<dbReference type="Pfam" id="PF01063">
    <property type="entry name" value="Aminotran_4"/>
    <property type="match status" value="1"/>
</dbReference>
<comment type="caution">
    <text evidence="4">The sequence shown here is derived from an EMBL/GenBank/DDBJ whole genome shotgun (WGS) entry which is preliminary data.</text>
</comment>
<dbReference type="GO" id="GO:0005829">
    <property type="term" value="C:cytosol"/>
    <property type="evidence" value="ECO:0007669"/>
    <property type="project" value="TreeGrafter"/>
</dbReference>
<comment type="similarity">
    <text evidence="2">Belongs to the class-IV pyridoxal-phosphate-dependent aminotransferase family.</text>
</comment>
<dbReference type="SUPFAM" id="SSF56752">
    <property type="entry name" value="D-aminoacid aminotransferase-like PLP-dependent enzymes"/>
    <property type="match status" value="1"/>
</dbReference>
<dbReference type="InterPro" id="IPR036038">
    <property type="entry name" value="Aminotransferase-like"/>
</dbReference>
<dbReference type="Gene3D" id="3.30.470.10">
    <property type="match status" value="1"/>
</dbReference>
<sequence length="293" mass="32495">MHAERFQVTPVFLNGRIVPREEARISPLDRGYLFADAIYEVIPVYRSKLFLWSEHYRRLERSLGAIGLTNPYPEHKWRGHLGTLIQQAGGGDLSVYLQVSRGAEESRDHHVPEGITPTVFAMTLPPLPPDPILEQTGARVVLLEDIRWHRCDIKSTALLANVLLRHEAGGKGASEALLVRDGWVTEGTSSNVIALRGSILTTPPDGPEILPGVTRELVLRLGASEGFTIRRERIRADQLIKADEIWLTSSRRILAPVSSVDDHPIGTGRPGPGYGRLRLAWLRHLDAFTTGAP</sequence>
<dbReference type="AlphaFoldDB" id="T1C1Z6"/>
<dbReference type="InterPro" id="IPR043132">
    <property type="entry name" value="BCAT-like_C"/>
</dbReference>